<comment type="caution">
    <text evidence="1">The sequence shown here is derived from an EMBL/GenBank/DDBJ whole genome shotgun (WGS) entry which is preliminary data.</text>
</comment>
<dbReference type="Proteomes" id="UP000309848">
    <property type="component" value="Unassembled WGS sequence"/>
</dbReference>
<organism evidence="1 2">
    <name type="scientific">Sphingomonas naasensis</name>
    <dbReference type="NCBI Taxonomy" id="1344951"/>
    <lineage>
        <taxon>Bacteria</taxon>
        <taxon>Pseudomonadati</taxon>
        <taxon>Pseudomonadota</taxon>
        <taxon>Alphaproteobacteria</taxon>
        <taxon>Sphingomonadales</taxon>
        <taxon>Sphingomonadaceae</taxon>
        <taxon>Sphingomonas</taxon>
    </lineage>
</organism>
<dbReference type="RefSeq" id="WP_135985695.1">
    <property type="nucleotide sequence ID" value="NZ_JAASQM010000003.1"/>
</dbReference>
<evidence type="ECO:0000313" key="1">
    <source>
        <dbReference type="EMBL" id="TGX41578.1"/>
    </source>
</evidence>
<gene>
    <name evidence="1" type="ORF">E5A74_13270</name>
</gene>
<reference evidence="1 2" key="1">
    <citation type="submission" date="2019-04" db="EMBL/GenBank/DDBJ databases">
        <title>Sphingomonas psychrotolerans sp. nov., isolated from soil in the Tianshan Mountains, Xinjiang, China.</title>
        <authorList>
            <person name="Luo Y."/>
            <person name="Sheng H."/>
        </authorList>
    </citation>
    <scope>NUCLEOTIDE SEQUENCE [LARGE SCALE GENOMIC DNA]</scope>
    <source>
        <strain evidence="1 2">KIS18-15</strain>
    </source>
</reference>
<evidence type="ECO:0000313" key="2">
    <source>
        <dbReference type="Proteomes" id="UP000309848"/>
    </source>
</evidence>
<proteinExistence type="predicted"/>
<name>A0A4S1WEW2_9SPHN</name>
<dbReference type="EMBL" id="SRXU01000005">
    <property type="protein sequence ID" value="TGX41578.1"/>
    <property type="molecule type" value="Genomic_DNA"/>
</dbReference>
<sequence>MKLLLPLVLTFGIGAAPPAERIEMTAQSWGRPVSHWSIDAAGNGTHTKPDPGIFNARQMVTRRIAVGRAGYAKIRALLAKAKPWAGRELPCTRRITDQVYGNVRWVRGTTAELRFDNGCGDAEARAVLEALQRADKQVAAWSAKAPIAEIKQVESQ</sequence>
<accession>A0A4S1WEW2</accession>
<dbReference type="OrthoDB" id="7205848at2"/>
<keyword evidence="2" id="KW-1185">Reference proteome</keyword>
<dbReference type="AlphaFoldDB" id="A0A4S1WEW2"/>
<protein>
    <submittedName>
        <fullName evidence="1">Uncharacterized protein</fullName>
    </submittedName>
</protein>